<keyword evidence="1" id="KW-0732">Signal</keyword>
<dbReference type="PROSITE" id="PS51257">
    <property type="entry name" value="PROKAR_LIPOPROTEIN"/>
    <property type="match status" value="1"/>
</dbReference>
<accession>A0ABW4VPY0</accession>
<evidence type="ECO:0000256" key="1">
    <source>
        <dbReference type="SAM" id="SignalP"/>
    </source>
</evidence>
<dbReference type="RefSeq" id="WP_376887201.1">
    <property type="nucleotide sequence ID" value="NZ_JBHUHR010000039.1"/>
</dbReference>
<dbReference type="Proteomes" id="UP001597361">
    <property type="component" value="Unassembled WGS sequence"/>
</dbReference>
<gene>
    <name evidence="2" type="ORF">ACFSKL_15315</name>
</gene>
<proteinExistence type="predicted"/>
<dbReference type="EMBL" id="JBHUHR010000039">
    <property type="protein sequence ID" value="MFD2036171.1"/>
    <property type="molecule type" value="Genomic_DNA"/>
</dbReference>
<feature type="signal peptide" evidence="1">
    <location>
        <begin position="1"/>
        <end position="18"/>
    </location>
</feature>
<reference evidence="3" key="1">
    <citation type="journal article" date="2019" name="Int. J. Syst. Evol. Microbiol.">
        <title>The Global Catalogue of Microorganisms (GCM) 10K type strain sequencing project: providing services to taxonomists for standard genome sequencing and annotation.</title>
        <authorList>
            <consortium name="The Broad Institute Genomics Platform"/>
            <consortium name="The Broad Institute Genome Sequencing Center for Infectious Disease"/>
            <person name="Wu L."/>
            <person name="Ma J."/>
        </authorList>
    </citation>
    <scope>NUCLEOTIDE SEQUENCE [LARGE SCALE GENOMIC DNA]</scope>
    <source>
        <strain evidence="3">CGMCC 1.15180</strain>
    </source>
</reference>
<comment type="caution">
    <text evidence="2">The sequence shown here is derived from an EMBL/GenBank/DDBJ whole genome shotgun (WGS) entry which is preliminary data.</text>
</comment>
<keyword evidence="3" id="KW-1185">Reference proteome</keyword>
<organism evidence="2 3">
    <name type="scientific">Belliella marina</name>
    <dbReference type="NCBI Taxonomy" id="1644146"/>
    <lineage>
        <taxon>Bacteria</taxon>
        <taxon>Pseudomonadati</taxon>
        <taxon>Bacteroidota</taxon>
        <taxon>Cytophagia</taxon>
        <taxon>Cytophagales</taxon>
        <taxon>Cyclobacteriaceae</taxon>
        <taxon>Belliella</taxon>
    </lineage>
</organism>
<name>A0ABW4VPY0_9BACT</name>
<sequence>MKKLVLLLLLSPFFFACTDDKDEEYTNNSIEYNLYQSSDYAYEGKLLVRELTSGQLELTVQLEGAKESEAYYFPAHLHFGSYDNPDSPIAYMLNPVDIRDLKSTTVLGLLSNGNSLTFEQFKSFDGHVKVHLAESGPDYEVILSAGNIGGNENAIEAFNREGISVCLPVY</sequence>
<evidence type="ECO:0000313" key="2">
    <source>
        <dbReference type="EMBL" id="MFD2036171.1"/>
    </source>
</evidence>
<protein>
    <recommendedName>
        <fullName evidence="4">CHRD domain-containing protein</fullName>
    </recommendedName>
</protein>
<feature type="chain" id="PRO_5046715500" description="CHRD domain-containing protein" evidence="1">
    <location>
        <begin position="19"/>
        <end position="170"/>
    </location>
</feature>
<evidence type="ECO:0000313" key="3">
    <source>
        <dbReference type="Proteomes" id="UP001597361"/>
    </source>
</evidence>
<evidence type="ECO:0008006" key="4">
    <source>
        <dbReference type="Google" id="ProtNLM"/>
    </source>
</evidence>